<feature type="transmembrane region" description="Helical" evidence="1">
    <location>
        <begin position="60"/>
        <end position="78"/>
    </location>
</feature>
<keyword evidence="1" id="KW-1133">Transmembrane helix</keyword>
<evidence type="ECO:0000313" key="2">
    <source>
        <dbReference type="EMBL" id="GAA4018227.1"/>
    </source>
</evidence>
<keyword evidence="3" id="KW-1185">Reference proteome</keyword>
<accession>A0ABP7SY36</accession>
<dbReference type="Proteomes" id="UP001500235">
    <property type="component" value="Unassembled WGS sequence"/>
</dbReference>
<comment type="caution">
    <text evidence="2">The sequence shown here is derived from an EMBL/GenBank/DDBJ whole genome shotgun (WGS) entry which is preliminary data.</text>
</comment>
<proteinExistence type="predicted"/>
<feature type="transmembrane region" description="Helical" evidence="1">
    <location>
        <begin position="170"/>
        <end position="190"/>
    </location>
</feature>
<dbReference type="EMBL" id="BAABBQ010000001">
    <property type="protein sequence ID" value="GAA4018227.1"/>
    <property type="molecule type" value="Genomic_DNA"/>
</dbReference>
<keyword evidence="1" id="KW-0812">Transmembrane</keyword>
<name>A0ABP7SY36_9SPHN</name>
<feature type="transmembrane region" description="Helical" evidence="1">
    <location>
        <begin position="111"/>
        <end position="132"/>
    </location>
</feature>
<gene>
    <name evidence="2" type="ORF">GCM10022280_17090</name>
</gene>
<feature type="transmembrane region" description="Helical" evidence="1">
    <location>
        <begin position="144"/>
        <end position="164"/>
    </location>
</feature>
<feature type="transmembrane region" description="Helical" evidence="1">
    <location>
        <begin position="202"/>
        <end position="226"/>
    </location>
</feature>
<evidence type="ECO:0000313" key="3">
    <source>
        <dbReference type="Proteomes" id="UP001500235"/>
    </source>
</evidence>
<evidence type="ECO:0000256" key="1">
    <source>
        <dbReference type="SAM" id="Phobius"/>
    </source>
</evidence>
<organism evidence="2 3">
    <name type="scientific">Sphingomonas swuensis</name>
    <dbReference type="NCBI Taxonomy" id="977800"/>
    <lineage>
        <taxon>Bacteria</taxon>
        <taxon>Pseudomonadati</taxon>
        <taxon>Pseudomonadota</taxon>
        <taxon>Alphaproteobacteria</taxon>
        <taxon>Sphingomonadales</taxon>
        <taxon>Sphingomonadaceae</taxon>
        <taxon>Sphingomonas</taxon>
    </lineage>
</organism>
<protein>
    <recommendedName>
        <fullName evidence="4">Yip1 domain-containing protein</fullName>
    </recommendedName>
</protein>
<keyword evidence="1" id="KW-0472">Membrane</keyword>
<sequence>MGGPNPERSRFADYAEDATGFGATEWRTFRDLLKRPRAVLDAYLERGPTGGGLYARPMGFYFALCGVLMIYMFIAGGLEGVIQRQPAEVLNGWIAASGKSRAEFIGDADGWMSLVSVPVLSFFYAIFSAPLLKWWGGLDWRRTFRSTFTLLNAWTVPVIFLGPLPMMERFALFASIFMYGANIVAFLRLGRGLWWKGWPGGILKGFLLLVVMMIGAGIGMFFVMQIGMMGALHGN</sequence>
<evidence type="ECO:0008006" key="4">
    <source>
        <dbReference type="Google" id="ProtNLM"/>
    </source>
</evidence>
<reference evidence="3" key="1">
    <citation type="journal article" date="2019" name="Int. J. Syst. Evol. Microbiol.">
        <title>The Global Catalogue of Microorganisms (GCM) 10K type strain sequencing project: providing services to taxonomists for standard genome sequencing and annotation.</title>
        <authorList>
            <consortium name="The Broad Institute Genomics Platform"/>
            <consortium name="The Broad Institute Genome Sequencing Center for Infectious Disease"/>
            <person name="Wu L."/>
            <person name="Ma J."/>
        </authorList>
    </citation>
    <scope>NUCLEOTIDE SEQUENCE [LARGE SCALE GENOMIC DNA]</scope>
    <source>
        <strain evidence="3">JCM 17563</strain>
    </source>
</reference>